<feature type="domain" description="Oxidoreductase molybdopterin-binding" evidence="6">
    <location>
        <begin position="108"/>
        <end position="262"/>
    </location>
</feature>
<comment type="similarity">
    <text evidence="5">Belongs to the MsrP family.</text>
</comment>
<evidence type="ECO:0000256" key="3">
    <source>
        <dbReference type="ARBA" id="ARBA00022729"/>
    </source>
</evidence>
<dbReference type="eggNOG" id="COG2041">
    <property type="taxonomic scope" value="Bacteria"/>
</dbReference>
<evidence type="ECO:0000259" key="6">
    <source>
        <dbReference type="Pfam" id="PF00174"/>
    </source>
</evidence>
<dbReference type="Gene3D" id="3.90.420.10">
    <property type="entry name" value="Oxidoreductase, molybdopterin-binding domain"/>
    <property type="match status" value="1"/>
</dbReference>
<dbReference type="SUPFAM" id="SSF56524">
    <property type="entry name" value="Oxidoreductase molybdopterin-binding domain"/>
    <property type="match status" value="1"/>
</dbReference>
<dbReference type="PROSITE" id="PS51318">
    <property type="entry name" value="TAT"/>
    <property type="match status" value="1"/>
</dbReference>
<feature type="binding site" evidence="5">
    <location>
        <position position="179"/>
    </location>
    <ligand>
        <name>Mo-molybdopterin</name>
        <dbReference type="ChEBI" id="CHEBI:71302"/>
    </ligand>
</feature>
<feature type="binding site" evidence="5">
    <location>
        <begin position="90"/>
        <end position="91"/>
    </location>
    <ligand>
        <name>Mo-molybdopterin</name>
        <dbReference type="ChEBI" id="CHEBI:71302"/>
    </ligand>
</feature>
<feature type="binding site" evidence="5">
    <location>
        <position position="228"/>
    </location>
    <ligand>
        <name>Mo-molybdopterin</name>
        <dbReference type="ChEBI" id="CHEBI:71302"/>
    </ligand>
</feature>
<dbReference type="InterPro" id="IPR000572">
    <property type="entry name" value="OxRdtase_Mopterin-bd_dom"/>
</dbReference>
<protein>
    <recommendedName>
        <fullName evidence="5">Protein-methionine-sulfoxide reductase catalytic subunit MsrP</fullName>
        <ecNumber evidence="5">1.8.5.-</ecNumber>
    </recommendedName>
</protein>
<comment type="subunit">
    <text evidence="5">Heterodimer of a catalytic subunit (MsrP) and a heme-binding subunit (MsrQ).</text>
</comment>
<proteinExistence type="inferred from homology"/>
<dbReference type="AlphaFoldDB" id="B6IRH8"/>
<dbReference type="HOGENOM" id="CLU_045520_0_0_5"/>
<evidence type="ECO:0000256" key="4">
    <source>
        <dbReference type="ARBA" id="ARBA00023002"/>
    </source>
</evidence>
<keyword evidence="8" id="KW-1185">Reference proteome</keyword>
<feature type="binding site" evidence="5">
    <location>
        <position position="144"/>
    </location>
    <ligand>
        <name>Mo-molybdopterin</name>
        <dbReference type="ChEBI" id="CHEBI:71302"/>
    </ligand>
    <ligandPart>
        <name>Mo</name>
        <dbReference type="ChEBI" id="CHEBI:28685"/>
    </ligandPart>
</feature>
<evidence type="ECO:0000256" key="2">
    <source>
        <dbReference type="ARBA" id="ARBA00022723"/>
    </source>
</evidence>
<dbReference type="GO" id="GO:0042597">
    <property type="term" value="C:periplasmic space"/>
    <property type="evidence" value="ECO:0007669"/>
    <property type="project" value="UniProtKB-SubCell"/>
</dbReference>
<comment type="function">
    <text evidence="5">Part of the MsrPQ system that repairs oxidized periplasmic proteins containing methionine sulfoxide residues (Met-O), using respiratory chain electrons. Thus protects these proteins from oxidative-stress damage caused by reactive species of oxygen and chlorine generated by the host defense mechanisms. MsrPQ is essential for the maintenance of envelope integrity under bleach stress, rescuing a wide series of structurally unrelated periplasmic proteins from methionine oxidation. The catalytic subunit MsrP is non-stereospecific, being able to reduce both (R-) and (S-) diastereoisomers of methionine sulfoxide.</text>
</comment>
<dbReference type="KEGG" id="rce:RC1_0629"/>
<keyword evidence="1 5" id="KW-0500">Molybdenum</keyword>
<dbReference type="GO" id="GO:0030091">
    <property type="term" value="P:protein repair"/>
    <property type="evidence" value="ECO:0007669"/>
    <property type="project" value="UniProtKB-UniRule"/>
</dbReference>
<evidence type="ECO:0000256" key="1">
    <source>
        <dbReference type="ARBA" id="ARBA00022505"/>
    </source>
</evidence>
<dbReference type="Proteomes" id="UP000001591">
    <property type="component" value="Chromosome"/>
</dbReference>
<dbReference type="Pfam" id="PF00174">
    <property type="entry name" value="Oxidored_molyb"/>
    <property type="match status" value="1"/>
</dbReference>
<organism evidence="7 8">
    <name type="scientific">Rhodospirillum centenum (strain ATCC 51521 / SW)</name>
    <dbReference type="NCBI Taxonomy" id="414684"/>
    <lineage>
        <taxon>Bacteria</taxon>
        <taxon>Pseudomonadati</taxon>
        <taxon>Pseudomonadota</taxon>
        <taxon>Alphaproteobacteria</taxon>
        <taxon>Rhodospirillales</taxon>
        <taxon>Rhodospirillaceae</taxon>
        <taxon>Rhodospirillum</taxon>
    </lineage>
</organism>
<keyword evidence="4 5" id="KW-0560">Oxidoreductase</keyword>
<comment type="subcellular location">
    <subcellularLocation>
        <location evidence="5">Periplasm</location>
    </subcellularLocation>
    <text evidence="5">Is attached to the inner membrane when interacting with the MsrQ subunit.</text>
</comment>
<comment type="cofactor">
    <cofactor evidence="5">
        <name>Mo-molybdopterin</name>
        <dbReference type="ChEBI" id="CHEBI:71302"/>
    </cofactor>
    <text evidence="5">Binds 1 Mo-molybdopterin (Mo-MPT) cofactor per subunit.</text>
</comment>
<dbReference type="NCBIfam" id="NF003767">
    <property type="entry name" value="PRK05363.1"/>
    <property type="match status" value="1"/>
</dbReference>
<dbReference type="InterPro" id="IPR022867">
    <property type="entry name" value="MsrP"/>
</dbReference>
<feature type="binding site" evidence="5">
    <location>
        <position position="233"/>
    </location>
    <ligand>
        <name>Mo-molybdopterin</name>
        <dbReference type="ChEBI" id="CHEBI:71302"/>
    </ligand>
</feature>
<sequence>MLLKRRRGWELPEREATPESVYLDRRRLLRLAGLGAIAAGTLSLAGCGDAGAEAPADPSAGLYPVPRNPAFTLDRPLSPEGEVTTYTNFYEFGSHKTIWRQAQELPIRPWTVTIDGLVEKPMQVDIDTLLAAMPLEERLYRHRCVEAWAMAVPWSGFPLRSLVEYARPLGSARHVELTTFGADVHAAPGLRQRWYPWPYREGLTLAEATNDLAFIATGLYGKPLPRQNGAPLRLVVPWKYGFKSAKSIVRIRFTEERPGTFWNRVNAQEYGFWANVNPEVPHPRWSQAKERMLGTDEMRPTLIYNGYGNEVAQIYSGLQGEALFM</sequence>
<dbReference type="RefSeq" id="WP_012565856.1">
    <property type="nucleotide sequence ID" value="NC_011420.2"/>
</dbReference>
<comment type="catalytic activity">
    <reaction evidence="5">
        <text>L-methionyl-[protein] + a quinone + H2O = L-methionyl-(S)-S-oxide-[protein] + a quinol</text>
        <dbReference type="Rhea" id="RHEA:51292"/>
        <dbReference type="Rhea" id="RHEA-COMP:12313"/>
        <dbReference type="Rhea" id="RHEA-COMP:12315"/>
        <dbReference type="ChEBI" id="CHEBI:15377"/>
        <dbReference type="ChEBI" id="CHEBI:16044"/>
        <dbReference type="ChEBI" id="CHEBI:24646"/>
        <dbReference type="ChEBI" id="CHEBI:44120"/>
        <dbReference type="ChEBI" id="CHEBI:132124"/>
    </reaction>
</comment>
<keyword evidence="5" id="KW-0574">Periplasm</keyword>
<dbReference type="EC" id="1.8.5.-" evidence="5"/>
<dbReference type="STRING" id="414684.RC1_0629"/>
<dbReference type="InterPro" id="IPR036374">
    <property type="entry name" value="OxRdtase_Mopterin-bd_sf"/>
</dbReference>
<feature type="binding site" evidence="5">
    <location>
        <begin position="244"/>
        <end position="246"/>
    </location>
    <ligand>
        <name>Mo-molybdopterin</name>
        <dbReference type="ChEBI" id="CHEBI:71302"/>
    </ligand>
</feature>
<dbReference type="HAMAP" id="MF_01206">
    <property type="entry name" value="MsrP"/>
    <property type="match status" value="1"/>
</dbReference>
<dbReference type="GO" id="GO:0046872">
    <property type="term" value="F:metal ion binding"/>
    <property type="evidence" value="ECO:0007669"/>
    <property type="project" value="UniProtKB-KW"/>
</dbReference>
<dbReference type="EMBL" id="CP000613">
    <property type="protein sequence ID" value="ACI98064.1"/>
    <property type="molecule type" value="Genomic_DNA"/>
</dbReference>
<name>B6IRH8_RHOCS</name>
<dbReference type="PANTHER" id="PTHR43032">
    <property type="entry name" value="PROTEIN-METHIONINE-SULFOXIDE REDUCTASE"/>
    <property type="match status" value="1"/>
</dbReference>
<evidence type="ECO:0000313" key="7">
    <source>
        <dbReference type="EMBL" id="ACI98064.1"/>
    </source>
</evidence>
<gene>
    <name evidence="5" type="primary">msrP</name>
    <name evidence="7" type="ordered locus">RC1_0629</name>
</gene>
<dbReference type="GO" id="GO:0016672">
    <property type="term" value="F:oxidoreductase activity, acting on a sulfur group of donors, quinone or similar compound as acceptor"/>
    <property type="evidence" value="ECO:0007669"/>
    <property type="project" value="UniProtKB-UniRule"/>
</dbReference>
<evidence type="ECO:0000256" key="5">
    <source>
        <dbReference type="HAMAP-Rule" id="MF_01206"/>
    </source>
</evidence>
<comment type="caution">
    <text evidence="5">Lacks conserved residue(s) required for the propagation of feature annotation.</text>
</comment>
<dbReference type="OrthoDB" id="9795587at2"/>
<reference evidence="7 8" key="1">
    <citation type="journal article" date="2010" name="BMC Genomics">
        <title>Metabolic flexibility revealed in the genome of the cyst-forming alpha-1 proteobacterium Rhodospirillum centenum.</title>
        <authorList>
            <person name="Lu Y.K."/>
            <person name="Marden J."/>
            <person name="Han M."/>
            <person name="Swingley W.D."/>
            <person name="Mastrian S.D."/>
            <person name="Chowdhury S.R."/>
            <person name="Hao J."/>
            <person name="Helmy T."/>
            <person name="Kim S."/>
            <person name="Kurdoglu A.A."/>
            <person name="Matthies H.J."/>
            <person name="Rollo D."/>
            <person name="Stothard P."/>
            <person name="Blankenship R.E."/>
            <person name="Bauer C.E."/>
            <person name="Touchman J.W."/>
        </authorList>
    </citation>
    <scope>NUCLEOTIDE SEQUENCE [LARGE SCALE GENOMIC DNA]</scope>
    <source>
        <strain evidence="8">ATCC 51521 / SW</strain>
    </source>
</reference>
<dbReference type="PANTHER" id="PTHR43032:SF3">
    <property type="entry name" value="PROTEIN-METHIONINE-SULFOXIDE REDUCTASE CATALYTIC SUBUNIT MSRP"/>
    <property type="match status" value="1"/>
</dbReference>
<comment type="catalytic activity">
    <reaction evidence="5">
        <text>L-methionyl-[protein] + a quinone + H2O = L-methionyl-(R)-S-oxide-[protein] + a quinol</text>
        <dbReference type="Rhea" id="RHEA:51296"/>
        <dbReference type="Rhea" id="RHEA-COMP:12313"/>
        <dbReference type="Rhea" id="RHEA-COMP:12314"/>
        <dbReference type="ChEBI" id="CHEBI:15377"/>
        <dbReference type="ChEBI" id="CHEBI:16044"/>
        <dbReference type="ChEBI" id="CHEBI:24646"/>
        <dbReference type="ChEBI" id="CHEBI:45764"/>
        <dbReference type="ChEBI" id="CHEBI:132124"/>
    </reaction>
</comment>
<dbReference type="InterPro" id="IPR006311">
    <property type="entry name" value="TAT_signal"/>
</dbReference>
<evidence type="ECO:0000313" key="8">
    <source>
        <dbReference type="Proteomes" id="UP000001591"/>
    </source>
</evidence>
<accession>B6IRH8</accession>
<dbReference type="GO" id="GO:0043546">
    <property type="term" value="F:molybdopterin cofactor binding"/>
    <property type="evidence" value="ECO:0007669"/>
    <property type="project" value="UniProtKB-UniRule"/>
</dbReference>
<keyword evidence="2 5" id="KW-0479">Metal-binding</keyword>
<keyword evidence="3 5" id="KW-0732">Signal</keyword>
<comment type="PTM">
    <text evidence="5">Predicted to be exported by the Tat system. The position of the signal peptide cleavage has not been experimentally proven.</text>
</comment>